<evidence type="ECO:0000256" key="1">
    <source>
        <dbReference type="ARBA" id="ARBA00011073"/>
    </source>
</evidence>
<evidence type="ECO:0000256" key="11">
    <source>
        <dbReference type="SAM" id="SignalP"/>
    </source>
</evidence>
<dbReference type="SUPFAM" id="SSF52743">
    <property type="entry name" value="Subtilisin-like"/>
    <property type="match status" value="1"/>
</dbReference>
<dbReference type="Gene3D" id="3.50.30.30">
    <property type="match status" value="1"/>
</dbReference>
<dbReference type="InterPro" id="IPR015500">
    <property type="entry name" value="Peptidase_S8_subtilisin-rel"/>
</dbReference>
<dbReference type="EMBL" id="MCGO01000289">
    <property type="protein sequence ID" value="ORY17356.1"/>
    <property type="molecule type" value="Genomic_DNA"/>
</dbReference>
<dbReference type="PROSITE" id="PS00136">
    <property type="entry name" value="SUBTILASE_ASP"/>
    <property type="match status" value="1"/>
</dbReference>
<dbReference type="GO" id="GO:0005615">
    <property type="term" value="C:extracellular space"/>
    <property type="evidence" value="ECO:0007669"/>
    <property type="project" value="TreeGrafter"/>
</dbReference>
<dbReference type="InterPro" id="IPR023827">
    <property type="entry name" value="Peptidase_S8_Asp-AS"/>
</dbReference>
<evidence type="ECO:0000256" key="5">
    <source>
        <dbReference type="ARBA" id="ARBA00022729"/>
    </source>
</evidence>
<feature type="domain" description="PA" evidence="13">
    <location>
        <begin position="376"/>
        <end position="453"/>
    </location>
</feature>
<dbReference type="SUPFAM" id="SSF52025">
    <property type="entry name" value="PA domain"/>
    <property type="match status" value="1"/>
</dbReference>
<keyword evidence="2" id="KW-0134">Cell wall</keyword>
<keyword evidence="4 9" id="KW-0645">Protease</keyword>
<evidence type="ECO:0000313" key="15">
    <source>
        <dbReference type="Proteomes" id="UP000193642"/>
    </source>
</evidence>
<dbReference type="Pfam" id="PF02225">
    <property type="entry name" value="PA"/>
    <property type="match status" value="1"/>
</dbReference>
<dbReference type="PANTHER" id="PTHR43806">
    <property type="entry name" value="PEPTIDASE S8"/>
    <property type="match status" value="1"/>
</dbReference>
<dbReference type="PANTHER" id="PTHR43806:SF66">
    <property type="entry name" value="SERIN ENDOPEPTIDASE"/>
    <property type="match status" value="1"/>
</dbReference>
<dbReference type="InterPro" id="IPR023828">
    <property type="entry name" value="Peptidase_S8_Ser-AS"/>
</dbReference>
<dbReference type="InterPro" id="IPR036852">
    <property type="entry name" value="Peptidase_S8/S53_dom_sf"/>
</dbReference>
<dbReference type="STRING" id="329046.A0A1Y2A4B0"/>
<evidence type="ECO:0000256" key="8">
    <source>
        <dbReference type="PIRSR" id="PIRSR615500-1"/>
    </source>
</evidence>
<evidence type="ECO:0000256" key="10">
    <source>
        <dbReference type="RuleBase" id="RU003355"/>
    </source>
</evidence>
<feature type="active site" description="Charge relay system" evidence="8 9">
    <location>
        <position position="203"/>
    </location>
</feature>
<evidence type="ECO:0000256" key="6">
    <source>
        <dbReference type="ARBA" id="ARBA00022801"/>
    </source>
</evidence>
<dbReference type="Proteomes" id="UP000193642">
    <property type="component" value="Unassembled WGS sequence"/>
</dbReference>
<dbReference type="GO" id="GO:0006508">
    <property type="term" value="P:proteolysis"/>
    <property type="evidence" value="ECO:0007669"/>
    <property type="project" value="UniProtKB-KW"/>
</dbReference>
<dbReference type="Pfam" id="PF00082">
    <property type="entry name" value="Peptidase_S8"/>
    <property type="match status" value="1"/>
</dbReference>
<dbReference type="PROSITE" id="PS00137">
    <property type="entry name" value="SUBTILASE_HIS"/>
    <property type="match status" value="1"/>
</dbReference>
<accession>A0A1Y2A4B0</accession>
<evidence type="ECO:0000313" key="14">
    <source>
        <dbReference type="EMBL" id="ORY17356.1"/>
    </source>
</evidence>
<name>A0A1Y2A4B0_9FUNG</name>
<evidence type="ECO:0000256" key="2">
    <source>
        <dbReference type="ARBA" id="ARBA00022512"/>
    </source>
</evidence>
<evidence type="ECO:0000256" key="4">
    <source>
        <dbReference type="ARBA" id="ARBA00022670"/>
    </source>
</evidence>
<feature type="active site" description="Charge relay system" evidence="8 9">
    <location>
        <position position="151"/>
    </location>
</feature>
<dbReference type="PROSITE" id="PS00138">
    <property type="entry name" value="SUBTILASE_SER"/>
    <property type="match status" value="1"/>
</dbReference>
<keyword evidence="15" id="KW-1185">Reference proteome</keyword>
<sequence length="890" mass="92619">MKLPAILSALLVAASSVSAIALQVGAPSTAPGIVDKTYIINFAPGTDGTSIVKDYFKSINVNYTQRVAINTNLASFVSVSVHGSFDQSAHLPGIPSAISFSNVRELKRPQLQALTSNEPPQPELIHSITGVNDARNNLGLTGKGVKVAVIDTGVYYLHPALGGGFGPGFKVAKGYDFVGDNWHYTDAPQPDDDPLDNCSDESHGTHVAGIVAGDGRNITDPALAPTFAFSGVAPDATIYAYRVFSCTGSASNDIITAAIIKAAADGADIISLSLGGGPAYADEAEDIAASLVSQAGHFVISAAGNDGSAGPFVTSNPSNTRDGLSIASFDNVATPAPYVTVDGVKSAYNLGSLSAGKLAEGQVLDVVVNNLLANVNNVPDDGVKPLVANVKGKAVLIRFGNTALGGSKLRCGNAYAAGATACILYAVDENLGGIYGSPDIPSLLITNSAAKALIANVNAGKPAQVIVSQKLFLNPIPTAGTLSSFSSPGLDNELWFKPDLGGIGGQVYSTISPHAAEAAGLKENYASYSGTSMATPYVSGVSALVLQAQGKIQFSELRARLQNTASLKPVYGTNITHNPSYQGAGLVNAFAAASTKTLVVPSAIALNDTVNLKTVSFTITNKYKFAQNYYLNNNPAATVNAVLPGDDFTQDYMTTTFTGTTPASLRFSGDDGYGSPAWDFKLVRVPAGKSVTVSFKVTPPATDPSLYAVYGGYIMWSRNSPSLGQKWLSQYFPSYGSTSTGLYQDQSLTPLTANAVINGTAGAFVLAIPAITSRLATIKAEFQGSDLSEFKKLGITGNSVYLNMSDKLNGGASASYFPVLQRTTFGAAQSVSANTYYKWDGTAVLPDFQTVVQLPAGSYKVIFSALKNFGDVNKAADFDVITTPVFKLVY</sequence>
<dbReference type="AlphaFoldDB" id="A0A1Y2A4B0"/>
<dbReference type="PROSITE" id="PS51892">
    <property type="entry name" value="SUBTILASE"/>
    <property type="match status" value="1"/>
</dbReference>
<organism evidence="14 15">
    <name type="scientific">Rhizoclosmatium globosum</name>
    <dbReference type="NCBI Taxonomy" id="329046"/>
    <lineage>
        <taxon>Eukaryota</taxon>
        <taxon>Fungi</taxon>
        <taxon>Fungi incertae sedis</taxon>
        <taxon>Chytridiomycota</taxon>
        <taxon>Chytridiomycota incertae sedis</taxon>
        <taxon>Chytridiomycetes</taxon>
        <taxon>Chytridiales</taxon>
        <taxon>Chytriomycetaceae</taxon>
        <taxon>Rhizoclosmatium</taxon>
    </lineage>
</organism>
<proteinExistence type="inferred from homology"/>
<protein>
    <submittedName>
        <fullName evidence="14">Subtilisin-like protein</fullName>
    </submittedName>
</protein>
<evidence type="ECO:0000256" key="7">
    <source>
        <dbReference type="ARBA" id="ARBA00022825"/>
    </source>
</evidence>
<feature type="signal peptide" evidence="11">
    <location>
        <begin position="1"/>
        <end position="19"/>
    </location>
</feature>
<evidence type="ECO:0000256" key="3">
    <source>
        <dbReference type="ARBA" id="ARBA00022525"/>
    </source>
</evidence>
<keyword evidence="7 9" id="KW-0720">Serine protease</keyword>
<reference evidence="14 15" key="1">
    <citation type="submission" date="2016-07" db="EMBL/GenBank/DDBJ databases">
        <title>Pervasive Adenine N6-methylation of Active Genes in Fungi.</title>
        <authorList>
            <consortium name="DOE Joint Genome Institute"/>
            <person name="Mondo S.J."/>
            <person name="Dannebaum R.O."/>
            <person name="Kuo R.C."/>
            <person name="Labutti K."/>
            <person name="Haridas S."/>
            <person name="Kuo A."/>
            <person name="Salamov A."/>
            <person name="Ahrendt S.R."/>
            <person name="Lipzen A."/>
            <person name="Sullivan W."/>
            <person name="Andreopoulos W.B."/>
            <person name="Clum A."/>
            <person name="Lindquist E."/>
            <person name="Daum C."/>
            <person name="Ramamoorthy G.K."/>
            <person name="Gryganskyi A."/>
            <person name="Culley D."/>
            <person name="Magnuson J.K."/>
            <person name="James T.Y."/>
            <person name="O'Malley M.A."/>
            <person name="Stajich J.E."/>
            <person name="Spatafora J.W."/>
            <person name="Visel A."/>
            <person name="Grigoriev I.V."/>
        </authorList>
    </citation>
    <scope>NUCLEOTIDE SEQUENCE [LARGE SCALE GENOMIC DNA]</scope>
    <source>
        <strain evidence="14 15">JEL800</strain>
    </source>
</reference>
<evidence type="ECO:0000259" key="13">
    <source>
        <dbReference type="Pfam" id="PF02225"/>
    </source>
</evidence>
<keyword evidence="6 9" id="KW-0378">Hydrolase</keyword>
<comment type="caution">
    <text evidence="14">The sequence shown here is derived from an EMBL/GenBank/DDBJ whole genome shotgun (WGS) entry which is preliminary data.</text>
</comment>
<dbReference type="InterPro" id="IPR022398">
    <property type="entry name" value="Peptidase_S8_His-AS"/>
</dbReference>
<dbReference type="PRINTS" id="PR00723">
    <property type="entry name" value="SUBTILISIN"/>
</dbReference>
<dbReference type="Gene3D" id="3.40.50.200">
    <property type="entry name" value="Peptidase S8/S53 domain"/>
    <property type="match status" value="1"/>
</dbReference>
<feature type="active site" description="Charge relay system" evidence="8 9">
    <location>
        <position position="532"/>
    </location>
</feature>
<keyword evidence="5 11" id="KW-0732">Signal</keyword>
<dbReference type="InterPro" id="IPR046450">
    <property type="entry name" value="PA_dom_sf"/>
</dbReference>
<feature type="chain" id="PRO_5012101455" evidence="11">
    <location>
        <begin position="20"/>
        <end position="890"/>
    </location>
</feature>
<evidence type="ECO:0000259" key="12">
    <source>
        <dbReference type="Pfam" id="PF00082"/>
    </source>
</evidence>
<dbReference type="GO" id="GO:0004252">
    <property type="term" value="F:serine-type endopeptidase activity"/>
    <property type="evidence" value="ECO:0007669"/>
    <property type="project" value="UniProtKB-UniRule"/>
</dbReference>
<gene>
    <name evidence="14" type="ORF">BCR33DRAFT_863647</name>
</gene>
<dbReference type="InterPro" id="IPR000209">
    <property type="entry name" value="Peptidase_S8/S53_dom"/>
</dbReference>
<evidence type="ECO:0000256" key="9">
    <source>
        <dbReference type="PROSITE-ProRule" id="PRU01240"/>
    </source>
</evidence>
<dbReference type="InterPro" id="IPR003137">
    <property type="entry name" value="PA_domain"/>
</dbReference>
<dbReference type="OrthoDB" id="2162597at2759"/>
<feature type="domain" description="Peptidase S8/S53" evidence="12">
    <location>
        <begin position="142"/>
        <end position="573"/>
    </location>
</feature>
<dbReference type="InterPro" id="IPR050131">
    <property type="entry name" value="Peptidase_S8_subtilisin-like"/>
</dbReference>
<keyword evidence="3" id="KW-0964">Secreted</keyword>
<comment type="similarity">
    <text evidence="1 9 10">Belongs to the peptidase S8 family.</text>
</comment>